<dbReference type="InterPro" id="IPR003599">
    <property type="entry name" value="Ig_sub"/>
</dbReference>
<dbReference type="InterPro" id="IPR003597">
    <property type="entry name" value="Ig_C1-set"/>
</dbReference>
<keyword evidence="2" id="KW-0325">Glycoprotein</keyword>
<keyword evidence="3" id="KW-1133">Transmembrane helix</keyword>
<reference evidence="6" key="1">
    <citation type="submission" date="2025-08" db="UniProtKB">
        <authorList>
            <consortium name="RefSeq"/>
        </authorList>
    </citation>
    <scope>IDENTIFICATION</scope>
</reference>
<evidence type="ECO:0000256" key="3">
    <source>
        <dbReference type="SAM" id="Phobius"/>
    </source>
</evidence>
<dbReference type="GeneID" id="101406654"/>
<dbReference type="CDD" id="cd16085">
    <property type="entry name" value="IgC1_SIRP_domain_3"/>
    <property type="match status" value="1"/>
</dbReference>
<name>A0ABM1D139_CERSS</name>
<evidence type="ECO:0000256" key="1">
    <source>
        <dbReference type="ARBA" id="ARBA00023157"/>
    </source>
</evidence>
<gene>
    <name evidence="6" type="primary">LOC101406654</name>
</gene>
<evidence type="ECO:0000256" key="2">
    <source>
        <dbReference type="ARBA" id="ARBA00023180"/>
    </source>
</evidence>
<dbReference type="InterPro" id="IPR013783">
    <property type="entry name" value="Ig-like_fold"/>
</dbReference>
<feature type="transmembrane region" description="Helical" evidence="3">
    <location>
        <begin position="352"/>
        <end position="375"/>
    </location>
</feature>
<dbReference type="PROSITE" id="PS50835">
    <property type="entry name" value="IG_LIKE"/>
    <property type="match status" value="3"/>
</dbReference>
<dbReference type="Pfam" id="PF07686">
    <property type="entry name" value="V-set"/>
    <property type="match status" value="1"/>
</dbReference>
<dbReference type="SMART" id="SM00406">
    <property type="entry name" value="IGv"/>
    <property type="match status" value="1"/>
</dbReference>
<evidence type="ECO:0000313" key="6">
    <source>
        <dbReference type="RefSeq" id="XP_014645520.1"/>
    </source>
</evidence>
<dbReference type="InterPro" id="IPR051755">
    <property type="entry name" value="Ig-like_CS_Receptor"/>
</dbReference>
<dbReference type="InterPro" id="IPR013106">
    <property type="entry name" value="Ig_V-set"/>
</dbReference>
<keyword evidence="3" id="KW-0812">Transmembrane</keyword>
<dbReference type="SUPFAM" id="SSF48726">
    <property type="entry name" value="Immunoglobulin"/>
    <property type="match status" value="3"/>
</dbReference>
<dbReference type="CDD" id="cd05772">
    <property type="entry name" value="IgC1_SIRP_domain_2"/>
    <property type="match status" value="1"/>
</dbReference>
<sequence>MNKRSVCFSPGAAGAEELQVIQLESVTIAAGGTATLHCTLTSILPVGNVQWFRGTGPGRELIYNFKGGHFPRVTNVADTTKRNSTDYSIHISNITAADTGIYYCVKFQKGSPDDVEIKSGPGTQLTVSAKPSPPVVSGPTARAMPEQTVSFTCESHGFSPRNITLKWFKNGNELPASQTNVDPEGDGVSYSVFSTAKVVLAAGDVLSQVICEVAHVTLQGGPPLRGTANLSETLRVPPTLEVSQHPTAGNQMNVVTCEVNKFYPRHLKLTWLENRNVSRTETASTLIENKDGTFIQMSWLLVNSSAHREDVELTCRVEHDGQPAVTKQHTLEASAHQKERDTGGTPGRVLSVVPLVVLLLSTKVLLAIGVSAIYVHWKWTA</sequence>
<dbReference type="InterPro" id="IPR036179">
    <property type="entry name" value="Ig-like_dom_sf"/>
</dbReference>
<keyword evidence="1" id="KW-1015">Disulfide bond</keyword>
<dbReference type="SMART" id="SM00407">
    <property type="entry name" value="IGc1"/>
    <property type="match status" value="2"/>
</dbReference>
<feature type="domain" description="Ig-like" evidence="4">
    <location>
        <begin position="131"/>
        <end position="231"/>
    </location>
</feature>
<dbReference type="RefSeq" id="XP_014645520.1">
    <property type="nucleotide sequence ID" value="XM_014790034.1"/>
</dbReference>
<dbReference type="Proteomes" id="UP000694910">
    <property type="component" value="Unplaced"/>
</dbReference>
<feature type="domain" description="Ig-like" evidence="4">
    <location>
        <begin position="238"/>
        <end position="332"/>
    </location>
</feature>
<protein>
    <submittedName>
        <fullName evidence="6">Signal-regulatory protein beta-1 isoform 3-like</fullName>
    </submittedName>
</protein>
<keyword evidence="5" id="KW-1185">Reference proteome</keyword>
<evidence type="ECO:0000259" key="4">
    <source>
        <dbReference type="PROSITE" id="PS50835"/>
    </source>
</evidence>
<dbReference type="SMART" id="SM00409">
    <property type="entry name" value="IG"/>
    <property type="match status" value="1"/>
</dbReference>
<dbReference type="Gene3D" id="2.60.40.10">
    <property type="entry name" value="Immunoglobulins"/>
    <property type="match status" value="3"/>
</dbReference>
<dbReference type="PANTHER" id="PTHR19971">
    <property type="entry name" value="SIGNAL-REGULATORY PROTEIN BETA"/>
    <property type="match status" value="1"/>
</dbReference>
<proteinExistence type="predicted"/>
<evidence type="ECO:0000313" key="5">
    <source>
        <dbReference type="Proteomes" id="UP000694910"/>
    </source>
</evidence>
<dbReference type="Pfam" id="PF07654">
    <property type="entry name" value="C1-set"/>
    <property type="match status" value="2"/>
</dbReference>
<accession>A0ABM1D139</accession>
<dbReference type="InterPro" id="IPR007110">
    <property type="entry name" value="Ig-like_dom"/>
</dbReference>
<keyword evidence="3" id="KW-0472">Membrane</keyword>
<organism evidence="5 6">
    <name type="scientific">Ceratotherium simum simum</name>
    <name type="common">Southern white rhinoceros</name>
    <dbReference type="NCBI Taxonomy" id="73337"/>
    <lineage>
        <taxon>Eukaryota</taxon>
        <taxon>Metazoa</taxon>
        <taxon>Chordata</taxon>
        <taxon>Craniata</taxon>
        <taxon>Vertebrata</taxon>
        <taxon>Euteleostomi</taxon>
        <taxon>Mammalia</taxon>
        <taxon>Eutheria</taxon>
        <taxon>Laurasiatheria</taxon>
        <taxon>Perissodactyla</taxon>
        <taxon>Rhinocerotidae</taxon>
        <taxon>Ceratotherium</taxon>
    </lineage>
</organism>
<feature type="domain" description="Ig-like" evidence="4">
    <location>
        <begin position="10"/>
        <end position="104"/>
    </location>
</feature>